<organism evidence="1 2">
    <name type="scientific">Teichococcus deserti</name>
    <dbReference type="NCBI Taxonomy" id="1817963"/>
    <lineage>
        <taxon>Bacteria</taxon>
        <taxon>Pseudomonadati</taxon>
        <taxon>Pseudomonadota</taxon>
        <taxon>Alphaproteobacteria</taxon>
        <taxon>Acetobacterales</taxon>
        <taxon>Roseomonadaceae</taxon>
        <taxon>Roseomonas</taxon>
    </lineage>
</organism>
<gene>
    <name evidence="1" type="ORF">BKE38_12575</name>
</gene>
<comment type="caution">
    <text evidence="1">The sequence shown here is derived from an EMBL/GenBank/DDBJ whole genome shotgun (WGS) entry which is preliminary data.</text>
</comment>
<dbReference type="RefSeq" id="WP_076957705.1">
    <property type="nucleotide sequence ID" value="NZ_MLCO01000105.1"/>
</dbReference>
<proteinExistence type="predicted"/>
<evidence type="ECO:0000313" key="2">
    <source>
        <dbReference type="Proteomes" id="UP000188879"/>
    </source>
</evidence>
<keyword evidence="2" id="KW-1185">Reference proteome</keyword>
<reference evidence="1 2" key="1">
    <citation type="submission" date="2016-10" db="EMBL/GenBank/DDBJ databases">
        <title>Draft Genome sequence of Roseomonas sp. strain M3.</title>
        <authorList>
            <person name="Subhash Y."/>
            <person name="Lee S."/>
        </authorList>
    </citation>
    <scope>NUCLEOTIDE SEQUENCE [LARGE SCALE GENOMIC DNA]</scope>
    <source>
        <strain evidence="1 2">M3</strain>
    </source>
</reference>
<protein>
    <submittedName>
        <fullName evidence="1">Uncharacterized protein</fullName>
    </submittedName>
</protein>
<dbReference type="AlphaFoldDB" id="A0A1V2H1U2"/>
<name>A0A1V2H1U2_9PROT</name>
<accession>A0A1V2H1U2</accession>
<evidence type="ECO:0000313" key="1">
    <source>
        <dbReference type="EMBL" id="ONG53290.1"/>
    </source>
</evidence>
<sequence>MTAPAQDDGPITLPPAGGCLGDWKGWWLQLTCDCGRSLRMVDHLAESKRLPGWYPLPAAVYLMRCRQCYGRPKAAELQHGRPVGGHGAPHMGRNSLRVPLLDELFGD</sequence>
<dbReference type="EMBL" id="MLCO01000105">
    <property type="protein sequence ID" value="ONG53290.1"/>
    <property type="molecule type" value="Genomic_DNA"/>
</dbReference>
<dbReference type="Proteomes" id="UP000188879">
    <property type="component" value="Unassembled WGS sequence"/>
</dbReference>